<name>A0A7K1KZY4_9ACTN</name>
<proteinExistence type="predicted"/>
<evidence type="ECO:0000259" key="2">
    <source>
        <dbReference type="PROSITE" id="PS51707"/>
    </source>
</evidence>
<dbReference type="AlphaFoldDB" id="A0A7K1KZY4"/>
<evidence type="ECO:0000313" key="5">
    <source>
        <dbReference type="Proteomes" id="UP000432015"/>
    </source>
</evidence>
<dbReference type="Pfam" id="PF05235">
    <property type="entry name" value="CHAD"/>
    <property type="match status" value="1"/>
</dbReference>
<dbReference type="Gene3D" id="1.40.20.10">
    <property type="entry name" value="CHAD domain"/>
    <property type="match status" value="1"/>
</dbReference>
<feature type="region of interest" description="Disordered" evidence="1">
    <location>
        <begin position="376"/>
        <end position="399"/>
    </location>
</feature>
<dbReference type="CDD" id="cd07374">
    <property type="entry name" value="CYTH-like_Pase"/>
    <property type="match status" value="1"/>
</dbReference>
<evidence type="ECO:0000256" key="1">
    <source>
        <dbReference type="SAM" id="MobiDB-lite"/>
    </source>
</evidence>
<dbReference type="PANTHER" id="PTHR39339:SF1">
    <property type="entry name" value="CHAD DOMAIN-CONTAINING PROTEIN"/>
    <property type="match status" value="1"/>
</dbReference>
<dbReference type="SMART" id="SM00880">
    <property type="entry name" value="CHAD"/>
    <property type="match status" value="1"/>
</dbReference>
<keyword evidence="5" id="KW-1185">Reference proteome</keyword>
<dbReference type="PANTHER" id="PTHR39339">
    <property type="entry name" value="SLR1444 PROTEIN"/>
    <property type="match status" value="1"/>
</dbReference>
<dbReference type="PROSITE" id="PS51708">
    <property type="entry name" value="CHAD"/>
    <property type="match status" value="1"/>
</dbReference>
<protein>
    <submittedName>
        <fullName evidence="4">CHAD domain-containing protein</fullName>
    </submittedName>
</protein>
<dbReference type="InterPro" id="IPR007899">
    <property type="entry name" value="CHAD_dom"/>
</dbReference>
<dbReference type="EMBL" id="WOFH01000004">
    <property type="protein sequence ID" value="MUN37623.1"/>
    <property type="molecule type" value="Genomic_DNA"/>
</dbReference>
<dbReference type="PROSITE" id="PS51707">
    <property type="entry name" value="CYTH"/>
    <property type="match status" value="1"/>
</dbReference>
<reference evidence="4 5" key="1">
    <citation type="submission" date="2019-11" db="EMBL/GenBank/DDBJ databases">
        <authorList>
            <person name="Cao P."/>
        </authorList>
    </citation>
    <scope>NUCLEOTIDE SEQUENCE [LARGE SCALE GENOMIC DNA]</scope>
    <source>
        <strain evidence="4 5">NEAU-AAG5</strain>
    </source>
</reference>
<accession>A0A7K1KZY4</accession>
<evidence type="ECO:0000259" key="3">
    <source>
        <dbReference type="PROSITE" id="PS51708"/>
    </source>
</evidence>
<dbReference type="InterPro" id="IPR023577">
    <property type="entry name" value="CYTH_domain"/>
</dbReference>
<gene>
    <name evidence="4" type="ORF">GNZ18_13545</name>
</gene>
<dbReference type="Proteomes" id="UP000432015">
    <property type="component" value="Unassembled WGS sequence"/>
</dbReference>
<dbReference type="InterPro" id="IPR038186">
    <property type="entry name" value="CHAD_dom_sf"/>
</dbReference>
<feature type="compositionally biased region" description="Basic and acidic residues" evidence="1">
    <location>
        <begin position="378"/>
        <end position="399"/>
    </location>
</feature>
<feature type="domain" description="CHAD" evidence="3">
    <location>
        <begin position="212"/>
        <end position="495"/>
    </location>
</feature>
<organism evidence="4 5">
    <name type="scientific">Actinomadura litoris</name>
    <dbReference type="NCBI Taxonomy" id="2678616"/>
    <lineage>
        <taxon>Bacteria</taxon>
        <taxon>Bacillati</taxon>
        <taxon>Actinomycetota</taxon>
        <taxon>Actinomycetes</taxon>
        <taxon>Streptosporangiales</taxon>
        <taxon>Thermomonosporaceae</taxon>
        <taxon>Actinomadura</taxon>
    </lineage>
</organism>
<feature type="domain" description="CYTH" evidence="2">
    <location>
        <begin position="6"/>
        <end position="202"/>
    </location>
</feature>
<comment type="caution">
    <text evidence="4">The sequence shown here is derived from an EMBL/GenBank/DDBJ whole genome shotgun (WGS) entry which is preliminary data.</text>
</comment>
<dbReference type="SUPFAM" id="SSF55154">
    <property type="entry name" value="CYTH-like phosphatases"/>
    <property type="match status" value="1"/>
</dbReference>
<dbReference type="Pfam" id="PF01928">
    <property type="entry name" value="CYTH"/>
    <property type="match status" value="1"/>
</dbReference>
<evidence type="ECO:0000313" key="4">
    <source>
        <dbReference type="EMBL" id="MUN37623.1"/>
    </source>
</evidence>
<dbReference type="Gene3D" id="2.40.320.10">
    <property type="entry name" value="Hypothetical Protein Pfu-838710-001"/>
    <property type="match status" value="1"/>
</dbReference>
<dbReference type="SMART" id="SM01118">
    <property type="entry name" value="CYTH"/>
    <property type="match status" value="1"/>
</dbReference>
<sequence>MNVTAHVEVERKYKVGGGYSLPDLREVTGLSTAAEPRTLTLTARYYDTADLRLARRGITLRRRTGGTDDGWHLKLPRAKGGRDEIQAPAGEAASPPPAELAGLLLAHTRGLPLVAVAEIRTDRTERELLDRGGTVLAQLVDDRVTGVRLEPREEGVVTWRELEVELVDGEEDVLDAVGEHLTGSGAQASQESNKLSIVLGVAPAPDGYSGEMRSTVQVMSAYLSAQAARMLAYDPRVRLADHDDDSVHKMRTSIRRFRSILRTHRTILDRSRVKPLDAELTWLSDALGEVRDLEVLQARFRAQLAGLPGGRSEPGWLLDMRHQELQARERLRGVLRSQRYLALLDRIDAMVTDPPVRRKAHKAARKQQRKIVARTRRRMTDAYREAGKAPRGEDRDAALHKTRKAAKRLRHTAEAAKPVLGKRAAKIARRAEKLQDVLGDNQDRIVAAGRLERMAPEPGGASDASDAYTLGALTTLQRYDDPLTDLPSTWRKAADPKLVKRL</sequence>
<dbReference type="InterPro" id="IPR033469">
    <property type="entry name" value="CYTH-like_dom_sf"/>
</dbReference>